<accession>A0ABV2KDS8</accession>
<dbReference type="Proteomes" id="UP001549104">
    <property type="component" value="Unassembled WGS sequence"/>
</dbReference>
<evidence type="ECO:0000259" key="1">
    <source>
        <dbReference type="Pfam" id="PF03354"/>
    </source>
</evidence>
<sequence length="590" mass="68180">MMISTNSSSTEIARWYEKWRKEQVDKGHILERASPTLLTTWYAERVIKGDIIAGKKVILACKRHMNDLKRQGTDDFPYIFVEEKGHRPIRFIEKFCKPSKGDYSQLTVQPWQHFKFGSLYGWVHRDTGLRRFREGLIFVARKNGKTTVVSGVSLYGNSKDGEQGARVYILANTKQQAGELFDESRAMVQSSPALRKRLRENQKGIFDDSTKSKIESRASDSKKLDGLNTSLGAFDEIHEFRDFKLINVIKRSWSARKQPLVIYITTAGYQLDGPLIQYYENGDDVLNGVFNQDRKFYYMCELDDIKEIENPEMWIKANPNIGVTLNLPELIADFNSDRHVPQEYADWVTKQFNIFVKNDEQSFLSYEVLQRNKKVIDIKSLEGQSCIGGFDLSTSEDFTSACLEFPIHETGEVFVLSHSWVPRKKVQEDSEKIPYMEWADKKLLTISEGDYIDYGQIYDWFVEQSKKYNIELITYDPANAYRLVEELKSAGFETKVVRQGHLTLSPAIKDAKELFIDGKIITNNNDLFRWYVNNVRLVADRNNNWLPTKQNRYRKIDGFAAFLNSHTEVMQKFVAPEGGGDISFISVDDL</sequence>
<feature type="domain" description="Terminase large subunit-like ATPase" evidence="1">
    <location>
        <begin position="110"/>
        <end position="280"/>
    </location>
</feature>
<evidence type="ECO:0000259" key="2">
    <source>
        <dbReference type="Pfam" id="PF20441"/>
    </source>
</evidence>
<dbReference type="Pfam" id="PF20441">
    <property type="entry name" value="TerL_nuclease"/>
    <property type="match status" value="1"/>
</dbReference>
<dbReference type="InterPro" id="IPR005021">
    <property type="entry name" value="Terminase_largesu-like"/>
</dbReference>
<evidence type="ECO:0000313" key="3">
    <source>
        <dbReference type="EMBL" id="MET3658158.1"/>
    </source>
</evidence>
<dbReference type="EMBL" id="JBEPME010000005">
    <property type="protein sequence ID" value="MET3658158.1"/>
    <property type="molecule type" value="Genomic_DNA"/>
</dbReference>
<feature type="domain" description="Terminase large subunit-like endonuclease" evidence="2">
    <location>
        <begin position="293"/>
        <end position="569"/>
    </location>
</feature>
<protein>
    <submittedName>
        <fullName evidence="3">Phage terminase large subunit-like protein</fullName>
    </submittedName>
</protein>
<organism evidence="3 4">
    <name type="scientific">Sporosarcina psychrophila</name>
    <name type="common">Bacillus psychrophilus</name>
    <dbReference type="NCBI Taxonomy" id="1476"/>
    <lineage>
        <taxon>Bacteria</taxon>
        <taxon>Bacillati</taxon>
        <taxon>Bacillota</taxon>
        <taxon>Bacilli</taxon>
        <taxon>Bacillales</taxon>
        <taxon>Caryophanaceae</taxon>
        <taxon>Sporosarcina</taxon>
    </lineage>
</organism>
<evidence type="ECO:0000313" key="4">
    <source>
        <dbReference type="Proteomes" id="UP001549104"/>
    </source>
</evidence>
<comment type="caution">
    <text evidence="3">The sequence shown here is derived from an EMBL/GenBank/DDBJ whole genome shotgun (WGS) entry which is preliminary data.</text>
</comment>
<dbReference type="PANTHER" id="PTHR41287:SF1">
    <property type="entry name" value="PROTEIN YMFN"/>
    <property type="match status" value="1"/>
</dbReference>
<dbReference type="Pfam" id="PF03354">
    <property type="entry name" value="TerL_ATPase"/>
    <property type="match status" value="1"/>
</dbReference>
<gene>
    <name evidence="3" type="ORF">ABIC55_003275</name>
</gene>
<dbReference type="Gene3D" id="3.40.50.300">
    <property type="entry name" value="P-loop containing nucleotide triphosphate hydrolases"/>
    <property type="match status" value="1"/>
</dbReference>
<keyword evidence="4" id="KW-1185">Reference proteome</keyword>
<dbReference type="InterPro" id="IPR027417">
    <property type="entry name" value="P-loop_NTPase"/>
</dbReference>
<proteinExistence type="predicted"/>
<dbReference type="InterPro" id="IPR046461">
    <property type="entry name" value="TerL_ATPase"/>
</dbReference>
<dbReference type="InterPro" id="IPR046462">
    <property type="entry name" value="TerL_nuclease"/>
</dbReference>
<dbReference type="PANTHER" id="PTHR41287">
    <property type="match status" value="1"/>
</dbReference>
<name>A0ABV2KDS8_SPOPS</name>
<reference evidence="3 4" key="1">
    <citation type="submission" date="2024-06" db="EMBL/GenBank/DDBJ databases">
        <title>Sorghum-associated microbial communities from plants grown in Nebraska, USA.</title>
        <authorList>
            <person name="Schachtman D."/>
        </authorList>
    </citation>
    <scope>NUCLEOTIDE SEQUENCE [LARGE SCALE GENOMIC DNA]</scope>
    <source>
        <strain evidence="3 4">1288</strain>
    </source>
</reference>